<reference evidence="3" key="1">
    <citation type="submission" date="2021-01" db="EMBL/GenBank/DDBJ databases">
        <authorList>
            <person name="Corre E."/>
            <person name="Pelletier E."/>
            <person name="Niang G."/>
            <person name="Scheremetjew M."/>
            <person name="Finn R."/>
            <person name="Kale V."/>
            <person name="Holt S."/>
            <person name="Cochrane G."/>
            <person name="Meng A."/>
            <person name="Brown T."/>
            <person name="Cohen L."/>
        </authorList>
    </citation>
    <scope>NUCLEOTIDE SEQUENCE</scope>
    <source>
        <strain evidence="3">CCMP1510</strain>
    </source>
</reference>
<sequence>MSVHERFKFAEVTNQKVHIRRELSPSRAAAKRSSVVKRAIMGIENFEPNVPSPGTIIKRQNRRPHFAQGTKSPKKKLDDVAGKSVRKIEPPKQPSPNEKVSATLLASSEMHARGLQKMNDQLRDELVAAEMKADVADNTRLSLEEELIKERDHANAEILRLNEALDSLRLHVQQAENKILDATNPPTNNNYKRGGLSRSDLIKMNADNASAMAKAIDTSVKTMADAQIEYIRLLVQHADAVLQASD</sequence>
<organism evidence="3">
    <name type="scientific">Aureoumbra lagunensis</name>
    <dbReference type="NCBI Taxonomy" id="44058"/>
    <lineage>
        <taxon>Eukaryota</taxon>
        <taxon>Sar</taxon>
        <taxon>Stramenopiles</taxon>
        <taxon>Ochrophyta</taxon>
        <taxon>Pelagophyceae</taxon>
        <taxon>Pelagomonadales</taxon>
        <taxon>Aureoumbra</taxon>
    </lineage>
</organism>
<evidence type="ECO:0000256" key="2">
    <source>
        <dbReference type="SAM" id="MobiDB-lite"/>
    </source>
</evidence>
<keyword evidence="1" id="KW-0175">Coiled coil</keyword>
<feature type="region of interest" description="Disordered" evidence="2">
    <location>
        <begin position="51"/>
        <end position="99"/>
    </location>
</feature>
<gene>
    <name evidence="3" type="ORF">ALAG00032_LOCUS1836</name>
</gene>
<protein>
    <submittedName>
        <fullName evidence="3">Uncharacterized protein</fullName>
    </submittedName>
</protein>
<name>A0A7S3NJ74_9STRA</name>
<proteinExistence type="predicted"/>
<evidence type="ECO:0000313" key="3">
    <source>
        <dbReference type="EMBL" id="CAE0361104.1"/>
    </source>
</evidence>
<accession>A0A7S3NJ74</accession>
<dbReference type="EMBL" id="HBIJ01002673">
    <property type="protein sequence ID" value="CAE0361104.1"/>
    <property type="molecule type" value="Transcribed_RNA"/>
</dbReference>
<evidence type="ECO:0000256" key="1">
    <source>
        <dbReference type="SAM" id="Coils"/>
    </source>
</evidence>
<dbReference type="AlphaFoldDB" id="A0A7S3NJ74"/>
<feature type="coiled-coil region" evidence="1">
    <location>
        <begin position="112"/>
        <end position="178"/>
    </location>
</feature>
<feature type="compositionally biased region" description="Basic and acidic residues" evidence="2">
    <location>
        <begin position="75"/>
        <end position="90"/>
    </location>
</feature>